<dbReference type="AlphaFoldDB" id="A0A7S2QT17"/>
<gene>
    <name evidence="3" type="ORF">NSPH01132_LOCUS956</name>
</gene>
<keyword evidence="2" id="KW-0472">Membrane</keyword>
<feature type="compositionally biased region" description="Basic and acidic residues" evidence="1">
    <location>
        <begin position="130"/>
        <end position="143"/>
    </location>
</feature>
<dbReference type="EMBL" id="HBHC01001602">
    <property type="protein sequence ID" value="CAD9651150.1"/>
    <property type="molecule type" value="Transcribed_RNA"/>
</dbReference>
<dbReference type="InterPro" id="IPR008936">
    <property type="entry name" value="Rho_GTPase_activation_prot"/>
</dbReference>
<evidence type="ECO:0000313" key="3">
    <source>
        <dbReference type="EMBL" id="CAD9651150.1"/>
    </source>
</evidence>
<reference evidence="3" key="1">
    <citation type="submission" date="2021-01" db="EMBL/GenBank/DDBJ databases">
        <authorList>
            <person name="Corre E."/>
            <person name="Pelletier E."/>
            <person name="Niang G."/>
            <person name="Scheremetjew M."/>
            <person name="Finn R."/>
            <person name="Kale V."/>
            <person name="Holt S."/>
            <person name="Cochrane G."/>
            <person name="Meng A."/>
            <person name="Brown T."/>
            <person name="Cohen L."/>
        </authorList>
    </citation>
    <scope>NUCLEOTIDE SEQUENCE</scope>
    <source>
        <strain evidence="3">BC52</strain>
    </source>
</reference>
<evidence type="ECO:0000256" key="2">
    <source>
        <dbReference type="SAM" id="Phobius"/>
    </source>
</evidence>
<feature type="transmembrane region" description="Helical" evidence="2">
    <location>
        <begin position="193"/>
        <end position="217"/>
    </location>
</feature>
<protein>
    <recommendedName>
        <fullName evidence="4">Ras-GAP domain-containing protein</fullName>
    </recommendedName>
</protein>
<keyword evidence="2" id="KW-0812">Transmembrane</keyword>
<sequence length="224" mass="24995">MSAIRQKYPGKETRLSLGFIFLRVVCPPIINHRESHHQPLKEIERKQLMYLSKIVQRAFLTPRSAVDEWTVQANETLTTYLHAMAAKTRLATKEATAQATASSAEDGVDAEHQKAVAPDQASTSSLNGGRDSKETQSPRAELKELEWGKDMEAVATYVDRLQKSDSQGGKHGLEKIFSRILPSPLSYKKNEMMLLGGIFLTVFSLFILRVLATQYYLSSTGGNH</sequence>
<proteinExistence type="predicted"/>
<accession>A0A7S2QT17</accession>
<keyword evidence="2" id="KW-1133">Transmembrane helix</keyword>
<organism evidence="3">
    <name type="scientific">Norrisiella sphaerica</name>
    <dbReference type="NCBI Taxonomy" id="552664"/>
    <lineage>
        <taxon>Eukaryota</taxon>
        <taxon>Sar</taxon>
        <taxon>Rhizaria</taxon>
        <taxon>Cercozoa</taxon>
        <taxon>Chlorarachniophyceae</taxon>
        <taxon>Norrisiella</taxon>
    </lineage>
</organism>
<evidence type="ECO:0000256" key="1">
    <source>
        <dbReference type="SAM" id="MobiDB-lite"/>
    </source>
</evidence>
<feature type="region of interest" description="Disordered" evidence="1">
    <location>
        <begin position="97"/>
        <end position="143"/>
    </location>
</feature>
<dbReference type="SUPFAM" id="SSF48350">
    <property type="entry name" value="GTPase activation domain, GAP"/>
    <property type="match status" value="1"/>
</dbReference>
<dbReference type="Gene3D" id="1.10.506.10">
    <property type="entry name" value="GTPase Activation - p120gap, domain 1"/>
    <property type="match status" value="1"/>
</dbReference>
<evidence type="ECO:0008006" key="4">
    <source>
        <dbReference type="Google" id="ProtNLM"/>
    </source>
</evidence>
<name>A0A7S2QT17_9EUKA</name>